<proteinExistence type="predicted"/>
<reference evidence="5 6" key="1">
    <citation type="submission" date="2015-01" db="EMBL/GenBank/DDBJ databases">
        <title>The Genome Sequence of Rhinocladiella mackenzie CBS 650.93.</title>
        <authorList>
            <consortium name="The Broad Institute Genomics Platform"/>
            <person name="Cuomo C."/>
            <person name="de Hoog S."/>
            <person name="Gorbushina A."/>
            <person name="Stielow B."/>
            <person name="Teixiera M."/>
            <person name="Abouelleil A."/>
            <person name="Chapman S.B."/>
            <person name="Priest M."/>
            <person name="Young S.K."/>
            <person name="Wortman J."/>
            <person name="Nusbaum C."/>
            <person name="Birren B."/>
        </authorList>
    </citation>
    <scope>NUCLEOTIDE SEQUENCE [LARGE SCALE GENOMIC DNA]</scope>
    <source>
        <strain evidence="5 6">CBS 650.93</strain>
    </source>
</reference>
<dbReference type="InterPro" id="IPR018466">
    <property type="entry name" value="Kre9/Knh1-like_N"/>
</dbReference>
<evidence type="ECO:0000256" key="2">
    <source>
        <dbReference type="SAM" id="SignalP"/>
    </source>
</evidence>
<dbReference type="GO" id="GO:0006078">
    <property type="term" value="P:(1-&gt;6)-beta-D-glucan biosynthetic process"/>
    <property type="evidence" value="ECO:0007669"/>
    <property type="project" value="InterPro"/>
</dbReference>
<keyword evidence="6" id="KW-1185">Reference proteome</keyword>
<dbReference type="STRING" id="1442369.A0A0D2FWV7"/>
<dbReference type="AlphaFoldDB" id="A0A0D2FWV7"/>
<evidence type="ECO:0000313" key="5">
    <source>
        <dbReference type="EMBL" id="KIX06782.1"/>
    </source>
</evidence>
<feature type="signal peptide" evidence="2">
    <location>
        <begin position="1"/>
        <end position="19"/>
    </location>
</feature>
<accession>A0A0D2FWV7</accession>
<keyword evidence="1 2" id="KW-0732">Signal</keyword>
<evidence type="ECO:0000259" key="4">
    <source>
        <dbReference type="Pfam" id="PF10342"/>
    </source>
</evidence>
<dbReference type="InterPro" id="IPR045328">
    <property type="entry name" value="Kre9/Knh1"/>
</dbReference>
<evidence type="ECO:0000256" key="1">
    <source>
        <dbReference type="ARBA" id="ARBA00022729"/>
    </source>
</evidence>
<feature type="chain" id="PRO_5002258036" evidence="2">
    <location>
        <begin position="20"/>
        <end position="264"/>
    </location>
</feature>
<sequence>MILRSVYLLATALLSFTLADIQVTGPVAGDTITGLSLDIEWKDSGNSPPISDLTSYQVFLCAGGNSDSNFIQLGTLVQNGDFADGNSVTAQIQAGWGADVTNAYFLKFISTATGGTVINYSDRFSLKSMTGTFPPSVTQGLRTVSGTAGPEDVNNIQAPQAEDAQGATSSAGGDYDVPYTLQTGTIRYAPMPPMAQSKITAKNASPQWPTSAYTVYTAVAGTPNAITTQTASLTFSVSSREATVAAAGQPTDAALQKFLNRWKD</sequence>
<dbReference type="GO" id="GO:0042546">
    <property type="term" value="P:cell wall biogenesis"/>
    <property type="evidence" value="ECO:0007669"/>
    <property type="project" value="InterPro"/>
</dbReference>
<dbReference type="InterPro" id="IPR008659">
    <property type="entry name" value="Kre9/Knh1_C"/>
</dbReference>
<evidence type="ECO:0000313" key="6">
    <source>
        <dbReference type="Proteomes" id="UP000053617"/>
    </source>
</evidence>
<dbReference type="VEuPathDB" id="FungiDB:Z518_04758"/>
<feature type="domain" description="Yeast cell wall synthesis Kre9/Knh1-like N-terminal" evidence="4">
    <location>
        <begin position="26"/>
        <end position="126"/>
    </location>
</feature>
<dbReference type="Pfam" id="PF10342">
    <property type="entry name" value="Kre9_KNH"/>
    <property type="match status" value="1"/>
</dbReference>
<evidence type="ECO:0000259" key="3">
    <source>
        <dbReference type="Pfam" id="PF05390"/>
    </source>
</evidence>
<gene>
    <name evidence="5" type="ORF">Z518_04758</name>
</gene>
<dbReference type="GO" id="GO:0005576">
    <property type="term" value="C:extracellular region"/>
    <property type="evidence" value="ECO:0007669"/>
    <property type="project" value="TreeGrafter"/>
</dbReference>
<dbReference type="PANTHER" id="PTHR28154">
    <property type="entry name" value="CELL WALL SYNTHESIS PROTEIN KNH1-RELATED"/>
    <property type="match status" value="1"/>
</dbReference>
<dbReference type="OrthoDB" id="2432613at2759"/>
<dbReference type="PANTHER" id="PTHR28154:SF1">
    <property type="entry name" value="CELL WALL SYNTHESIS PROTEIN KNH1-RELATED"/>
    <property type="match status" value="1"/>
</dbReference>
<dbReference type="Pfam" id="PF05390">
    <property type="entry name" value="Kre9_KNH1_C"/>
    <property type="match status" value="1"/>
</dbReference>
<dbReference type="GeneID" id="25292829"/>
<dbReference type="RefSeq" id="XP_013273918.1">
    <property type="nucleotide sequence ID" value="XM_013418464.1"/>
</dbReference>
<name>A0A0D2FWV7_9EURO</name>
<feature type="domain" description="Yeast cell wall synthesis Kre9/Knh1 C-terminal" evidence="3">
    <location>
        <begin position="175"/>
        <end position="252"/>
    </location>
</feature>
<dbReference type="GO" id="GO:0031505">
    <property type="term" value="P:fungal-type cell wall organization"/>
    <property type="evidence" value="ECO:0007669"/>
    <property type="project" value="TreeGrafter"/>
</dbReference>
<organism evidence="5 6">
    <name type="scientific">Rhinocladiella mackenziei CBS 650.93</name>
    <dbReference type="NCBI Taxonomy" id="1442369"/>
    <lineage>
        <taxon>Eukaryota</taxon>
        <taxon>Fungi</taxon>
        <taxon>Dikarya</taxon>
        <taxon>Ascomycota</taxon>
        <taxon>Pezizomycotina</taxon>
        <taxon>Eurotiomycetes</taxon>
        <taxon>Chaetothyriomycetidae</taxon>
        <taxon>Chaetothyriales</taxon>
        <taxon>Herpotrichiellaceae</taxon>
        <taxon>Rhinocladiella</taxon>
    </lineage>
</organism>
<protein>
    <submittedName>
        <fullName evidence="5">Uncharacterized protein</fullName>
    </submittedName>
</protein>
<dbReference type="HOGENOM" id="CLU_063732_0_0_1"/>
<dbReference type="EMBL" id="KN847477">
    <property type="protein sequence ID" value="KIX06782.1"/>
    <property type="molecule type" value="Genomic_DNA"/>
</dbReference>
<dbReference type="Proteomes" id="UP000053617">
    <property type="component" value="Unassembled WGS sequence"/>
</dbReference>